<evidence type="ECO:0000259" key="2">
    <source>
        <dbReference type="Pfam" id="PF01926"/>
    </source>
</evidence>
<feature type="domain" description="G" evidence="2">
    <location>
        <begin position="44"/>
        <end position="100"/>
    </location>
</feature>
<comment type="caution">
    <text evidence="3">The sequence shown here is derived from an EMBL/GenBank/DDBJ whole genome shotgun (WGS) entry which is preliminary data.</text>
</comment>
<dbReference type="CDD" id="cd00882">
    <property type="entry name" value="Ras_like_GTPase"/>
    <property type="match status" value="1"/>
</dbReference>
<dbReference type="EMBL" id="WVTA01000001">
    <property type="protein sequence ID" value="KAK3217615.1"/>
    <property type="molecule type" value="Genomic_DNA"/>
</dbReference>
<dbReference type="Proteomes" id="UP001280581">
    <property type="component" value="Unassembled WGS sequence"/>
</dbReference>
<evidence type="ECO:0000313" key="3">
    <source>
        <dbReference type="EMBL" id="KAK3217615.1"/>
    </source>
</evidence>
<dbReference type="InterPro" id="IPR006073">
    <property type="entry name" value="GTP-bd"/>
</dbReference>
<dbReference type="Gene3D" id="3.40.50.300">
    <property type="entry name" value="P-loop containing nucleotide triphosphate hydrolases"/>
    <property type="match status" value="1"/>
</dbReference>
<feature type="region of interest" description="Disordered" evidence="1">
    <location>
        <begin position="265"/>
        <end position="286"/>
    </location>
</feature>
<keyword evidence="4" id="KW-1185">Reference proteome</keyword>
<organism evidence="3 4">
    <name type="scientific">Pseudopithomyces chartarum</name>
    <dbReference type="NCBI Taxonomy" id="1892770"/>
    <lineage>
        <taxon>Eukaryota</taxon>
        <taxon>Fungi</taxon>
        <taxon>Dikarya</taxon>
        <taxon>Ascomycota</taxon>
        <taxon>Pezizomycotina</taxon>
        <taxon>Dothideomycetes</taxon>
        <taxon>Pleosporomycetidae</taxon>
        <taxon>Pleosporales</taxon>
        <taxon>Massarineae</taxon>
        <taxon>Didymosphaeriaceae</taxon>
        <taxon>Pseudopithomyces</taxon>
    </lineage>
</organism>
<gene>
    <name evidence="3" type="ORF">GRF29_1g3553560</name>
</gene>
<dbReference type="AlphaFoldDB" id="A0AAN6M721"/>
<sequence>MSLTPYYNQYHTQDSTNYQSYAVGYYNQSVASQLQAQQRPPVIIAVFGKTGTGKTTFVRNVTNADYEVGHGLTSQTKVVQPAEATIEGRKVTLVDTPGFDDTHLTDREVLKLIADWLKYTYDEGTRLSGLLFFHNISSDRMEGSALKNLHMFRQLCGDHNLRNVVLTTTKWSVVNEDVGLRREKELIQNFWADMISKGSRVDRVGNDAHTATNLVRTFFSNPFFVPQLQQELVDGKPLSQTAAGSEVSREIRKIRAEYKKQLADAKAEMEQARTKESFERAGTAKK</sequence>
<dbReference type="SUPFAM" id="SSF52540">
    <property type="entry name" value="P-loop containing nucleoside triphosphate hydrolases"/>
    <property type="match status" value="1"/>
</dbReference>
<evidence type="ECO:0000256" key="1">
    <source>
        <dbReference type="SAM" id="MobiDB-lite"/>
    </source>
</evidence>
<feature type="compositionally biased region" description="Basic and acidic residues" evidence="1">
    <location>
        <begin position="265"/>
        <end position="279"/>
    </location>
</feature>
<dbReference type="GO" id="GO:0005525">
    <property type="term" value="F:GTP binding"/>
    <property type="evidence" value="ECO:0007669"/>
    <property type="project" value="InterPro"/>
</dbReference>
<proteinExistence type="predicted"/>
<accession>A0AAN6M721</accession>
<protein>
    <recommendedName>
        <fullName evidence="2">G domain-containing protein</fullName>
    </recommendedName>
</protein>
<reference evidence="3 4" key="1">
    <citation type="submission" date="2021-02" db="EMBL/GenBank/DDBJ databases">
        <title>Genome assembly of Pseudopithomyces chartarum.</title>
        <authorList>
            <person name="Jauregui R."/>
            <person name="Singh J."/>
            <person name="Voisey C."/>
        </authorList>
    </citation>
    <scope>NUCLEOTIDE SEQUENCE [LARGE SCALE GENOMIC DNA]</scope>
    <source>
        <strain evidence="3 4">AGR01</strain>
    </source>
</reference>
<dbReference type="InterPro" id="IPR027417">
    <property type="entry name" value="P-loop_NTPase"/>
</dbReference>
<dbReference type="Pfam" id="PF01926">
    <property type="entry name" value="MMR_HSR1"/>
    <property type="match status" value="1"/>
</dbReference>
<evidence type="ECO:0000313" key="4">
    <source>
        <dbReference type="Proteomes" id="UP001280581"/>
    </source>
</evidence>
<name>A0AAN6M721_9PLEO</name>